<keyword evidence="3" id="KW-0804">Transcription</keyword>
<dbReference type="SMART" id="SM00345">
    <property type="entry name" value="HTH_GNTR"/>
    <property type="match status" value="1"/>
</dbReference>
<dbReference type="InterPro" id="IPR011663">
    <property type="entry name" value="UTRA"/>
</dbReference>
<dbReference type="GO" id="GO:0003677">
    <property type="term" value="F:DNA binding"/>
    <property type="evidence" value="ECO:0007669"/>
    <property type="project" value="UniProtKB-KW"/>
</dbReference>
<evidence type="ECO:0000256" key="3">
    <source>
        <dbReference type="ARBA" id="ARBA00023163"/>
    </source>
</evidence>
<evidence type="ECO:0000256" key="2">
    <source>
        <dbReference type="ARBA" id="ARBA00023125"/>
    </source>
</evidence>
<feature type="domain" description="HTH gntR-type" evidence="5">
    <location>
        <begin position="9"/>
        <end position="77"/>
    </location>
</feature>
<dbReference type="EMBL" id="AP018365">
    <property type="protein sequence ID" value="BBA99480.1"/>
    <property type="molecule type" value="Genomic_DNA"/>
</dbReference>
<feature type="compositionally biased region" description="Basic and acidic residues" evidence="4">
    <location>
        <begin position="88"/>
        <end position="110"/>
    </location>
</feature>
<keyword evidence="1" id="KW-0805">Transcription regulation</keyword>
<sequence>MIRTVSCMAKAYERIADDLRDRIRAGELAAGDRLPSETALVEEYNKSLPTVRQALGLLQAEGLIEKQHGRGNFVRQARTPVFRSNLRHQWEKDRAREPEQQRKKTGATEHDTGLEVNDLVFYAVYDEVEADEELAAIFGVPVGTTMVERSYRTRYEAEDYPFNLVSSYLVRDMVAVNPDLLDATNEPWPGGTQNQLFTIGIELDRIEERVSARPPTAEESEELGLPPGTALIVLGKTSYDTDGRVVEHSYVRLPGDRTEMTFVTDLGRW</sequence>
<evidence type="ECO:0000313" key="6">
    <source>
        <dbReference type="EMBL" id="BBA99480.1"/>
    </source>
</evidence>
<dbReference type="Gene3D" id="1.10.10.10">
    <property type="entry name" value="Winged helix-like DNA-binding domain superfamily/Winged helix DNA-binding domain"/>
    <property type="match status" value="1"/>
</dbReference>
<dbReference type="Pfam" id="PF07702">
    <property type="entry name" value="UTRA"/>
    <property type="match status" value="1"/>
</dbReference>
<evidence type="ECO:0000256" key="4">
    <source>
        <dbReference type="SAM" id="MobiDB-lite"/>
    </source>
</evidence>
<dbReference type="AlphaFoldDB" id="A0A7U3USD1"/>
<dbReference type="InterPro" id="IPR028978">
    <property type="entry name" value="Chorismate_lyase_/UTRA_dom_sf"/>
</dbReference>
<feature type="region of interest" description="Disordered" evidence="4">
    <location>
        <begin position="87"/>
        <end position="110"/>
    </location>
</feature>
<reference evidence="6 7" key="4">
    <citation type="journal article" date="2020" name="Sci. Rep.">
        <title>beta-carboline chemical signals induce reveromycin production through a LuxR family regulator in Streptomyces sp. SN-593.</title>
        <authorList>
            <person name="Panthee S."/>
            <person name="Kito N."/>
            <person name="Hayashi T."/>
            <person name="Shimizu T."/>
            <person name="Ishikawa J."/>
            <person name="Hamamoto H."/>
            <person name="Osada H."/>
            <person name="Takahashi S."/>
        </authorList>
    </citation>
    <scope>NUCLEOTIDE SEQUENCE [LARGE SCALE GENOMIC DNA]</scope>
    <source>
        <strain evidence="6 7">SN-593</strain>
    </source>
</reference>
<dbReference type="GO" id="GO:0045892">
    <property type="term" value="P:negative regulation of DNA-templated transcription"/>
    <property type="evidence" value="ECO:0007669"/>
    <property type="project" value="TreeGrafter"/>
</dbReference>
<dbReference type="KEGG" id="arev:RVR_6117"/>
<dbReference type="GO" id="GO:0003700">
    <property type="term" value="F:DNA-binding transcription factor activity"/>
    <property type="evidence" value="ECO:0007669"/>
    <property type="project" value="InterPro"/>
</dbReference>
<organism evidence="6 7">
    <name type="scientific">Actinacidiphila reveromycinica</name>
    <dbReference type="NCBI Taxonomy" id="659352"/>
    <lineage>
        <taxon>Bacteria</taxon>
        <taxon>Bacillati</taxon>
        <taxon>Actinomycetota</taxon>
        <taxon>Actinomycetes</taxon>
        <taxon>Kitasatosporales</taxon>
        <taxon>Streptomycetaceae</taxon>
        <taxon>Actinacidiphila</taxon>
    </lineage>
</organism>
<dbReference type="PANTHER" id="PTHR44846">
    <property type="entry name" value="MANNOSYL-D-GLYCERATE TRANSPORT/METABOLISM SYSTEM REPRESSOR MNGR-RELATED"/>
    <property type="match status" value="1"/>
</dbReference>
<dbReference type="InterPro" id="IPR036390">
    <property type="entry name" value="WH_DNA-bd_sf"/>
</dbReference>
<dbReference type="Gene3D" id="3.40.1410.10">
    <property type="entry name" value="Chorismate lyase-like"/>
    <property type="match status" value="1"/>
</dbReference>
<dbReference type="PRINTS" id="PR00035">
    <property type="entry name" value="HTHGNTR"/>
</dbReference>
<dbReference type="CDD" id="cd07377">
    <property type="entry name" value="WHTH_GntR"/>
    <property type="match status" value="1"/>
</dbReference>
<reference evidence="6 7" key="2">
    <citation type="journal article" date="2011" name="J. Antibiot.">
        <title>Furaquinocins I and J: novel polyketide isoprenoid hybrid compounds from Streptomyces reveromyceticus SN-593.</title>
        <authorList>
            <person name="Panthee S."/>
            <person name="Takahashi S."/>
            <person name="Takagi H."/>
            <person name="Nogawa T."/>
            <person name="Oowada E."/>
            <person name="Uramoto M."/>
            <person name="Osada H."/>
        </authorList>
    </citation>
    <scope>NUCLEOTIDE SEQUENCE [LARGE SCALE GENOMIC DNA]</scope>
    <source>
        <strain evidence="6 7">SN-593</strain>
    </source>
</reference>
<protein>
    <submittedName>
        <fullName evidence="6">Putative GntR family transcriptional regulator</fullName>
    </submittedName>
</protein>
<dbReference type="SUPFAM" id="SSF64288">
    <property type="entry name" value="Chorismate lyase-like"/>
    <property type="match status" value="1"/>
</dbReference>
<dbReference type="SUPFAM" id="SSF46785">
    <property type="entry name" value="Winged helix' DNA-binding domain"/>
    <property type="match status" value="1"/>
</dbReference>
<gene>
    <name evidence="6" type="ORF">RVR_6117</name>
</gene>
<evidence type="ECO:0000313" key="7">
    <source>
        <dbReference type="Proteomes" id="UP000595703"/>
    </source>
</evidence>
<dbReference type="PROSITE" id="PS50949">
    <property type="entry name" value="HTH_GNTR"/>
    <property type="match status" value="1"/>
</dbReference>
<accession>A0A7U3USD1</accession>
<keyword evidence="7" id="KW-1185">Reference proteome</keyword>
<dbReference type="SMART" id="SM00866">
    <property type="entry name" value="UTRA"/>
    <property type="match status" value="1"/>
</dbReference>
<dbReference type="Proteomes" id="UP000595703">
    <property type="component" value="Chromosome"/>
</dbReference>
<dbReference type="InterPro" id="IPR036388">
    <property type="entry name" value="WH-like_DNA-bd_sf"/>
</dbReference>
<name>A0A7U3USD1_9ACTN</name>
<keyword evidence="2" id="KW-0238">DNA-binding</keyword>
<dbReference type="InterPro" id="IPR000524">
    <property type="entry name" value="Tscrpt_reg_HTH_GntR"/>
</dbReference>
<dbReference type="Pfam" id="PF00392">
    <property type="entry name" value="GntR"/>
    <property type="match status" value="1"/>
</dbReference>
<dbReference type="InterPro" id="IPR050679">
    <property type="entry name" value="Bact_HTH_transcr_reg"/>
</dbReference>
<dbReference type="PANTHER" id="PTHR44846:SF17">
    <property type="entry name" value="GNTR-FAMILY TRANSCRIPTIONAL REGULATOR"/>
    <property type="match status" value="1"/>
</dbReference>
<reference evidence="6 7" key="3">
    <citation type="journal article" date="2011" name="Nat. Chem. Biol.">
        <title>Reveromycin A biosynthesis uses RevG and RevJ for stereospecific spiroacetal formation.</title>
        <authorList>
            <person name="Takahashi S."/>
            <person name="Toyoda A."/>
            <person name="Sekiyama Y."/>
            <person name="Takagi H."/>
            <person name="Nogawa T."/>
            <person name="Uramoto M."/>
            <person name="Suzuki R."/>
            <person name="Koshino H."/>
            <person name="Kumano T."/>
            <person name="Panthee S."/>
            <person name="Dairi T."/>
            <person name="Ishikawa J."/>
            <person name="Ikeda H."/>
            <person name="Sakaki Y."/>
            <person name="Osada H."/>
        </authorList>
    </citation>
    <scope>NUCLEOTIDE SEQUENCE [LARGE SCALE GENOMIC DNA]</scope>
    <source>
        <strain evidence="6 7">SN-593</strain>
    </source>
</reference>
<proteinExistence type="predicted"/>
<evidence type="ECO:0000256" key="1">
    <source>
        <dbReference type="ARBA" id="ARBA00023015"/>
    </source>
</evidence>
<evidence type="ECO:0000259" key="5">
    <source>
        <dbReference type="PROSITE" id="PS50949"/>
    </source>
</evidence>
<reference evidence="6 7" key="1">
    <citation type="journal article" date="2010" name="J. Bacteriol.">
        <title>Biochemical characterization of a novel indole prenyltransferase from Streptomyces sp. SN-593.</title>
        <authorList>
            <person name="Takahashi S."/>
            <person name="Takagi H."/>
            <person name="Toyoda A."/>
            <person name="Uramoto M."/>
            <person name="Nogawa T."/>
            <person name="Ueki M."/>
            <person name="Sakaki Y."/>
            <person name="Osada H."/>
        </authorList>
    </citation>
    <scope>NUCLEOTIDE SEQUENCE [LARGE SCALE GENOMIC DNA]</scope>
    <source>
        <strain evidence="6 7">SN-593</strain>
    </source>
</reference>